<dbReference type="Gene3D" id="1.10.287.110">
    <property type="entry name" value="DnaJ domain"/>
    <property type="match status" value="1"/>
</dbReference>
<evidence type="ECO:0000313" key="4">
    <source>
        <dbReference type="Proteomes" id="UP001497457"/>
    </source>
</evidence>
<reference evidence="3 4" key="2">
    <citation type="submission" date="2024-10" db="EMBL/GenBank/DDBJ databases">
        <authorList>
            <person name="Ryan C."/>
        </authorList>
    </citation>
    <scope>NUCLEOTIDE SEQUENCE [LARGE SCALE GENOMIC DNA]</scope>
</reference>
<name>A0ABC8W0P3_9POAL</name>
<feature type="compositionally biased region" description="Low complexity" evidence="1">
    <location>
        <begin position="14"/>
        <end position="45"/>
    </location>
</feature>
<dbReference type="Gene3D" id="1.25.40.10">
    <property type="entry name" value="Tetratricopeptide repeat domain"/>
    <property type="match status" value="2"/>
</dbReference>
<dbReference type="InterPro" id="IPR018253">
    <property type="entry name" value="DnaJ_domain_CS"/>
</dbReference>
<dbReference type="EMBL" id="OZ075121">
    <property type="protein sequence ID" value="CAL4900410.1"/>
    <property type="molecule type" value="Genomic_DNA"/>
</dbReference>
<keyword evidence="4" id="KW-1185">Reference proteome</keyword>
<feature type="compositionally biased region" description="Basic residues" evidence="1">
    <location>
        <begin position="745"/>
        <end position="764"/>
    </location>
</feature>
<dbReference type="PANTHER" id="PTHR45181">
    <property type="entry name" value="HEAT SHOCK PROTEIN DNAJ WITH TETRATRICOPEPTIDE REPEAT-CONTAINING PROTEIN"/>
    <property type="match status" value="1"/>
</dbReference>
<feature type="compositionally biased region" description="Low complexity" evidence="1">
    <location>
        <begin position="65"/>
        <end position="79"/>
    </location>
</feature>
<evidence type="ECO:0000256" key="1">
    <source>
        <dbReference type="SAM" id="MobiDB-lite"/>
    </source>
</evidence>
<accession>A0ABC8W0P3</accession>
<dbReference type="PRINTS" id="PR00625">
    <property type="entry name" value="JDOMAIN"/>
</dbReference>
<protein>
    <recommendedName>
        <fullName evidence="2">J domain-containing protein</fullName>
    </recommendedName>
</protein>
<dbReference type="GO" id="GO:0005783">
    <property type="term" value="C:endoplasmic reticulum"/>
    <property type="evidence" value="ECO:0007669"/>
    <property type="project" value="UniProtKB-ARBA"/>
</dbReference>
<feature type="region of interest" description="Disordered" evidence="1">
    <location>
        <begin position="368"/>
        <end position="483"/>
    </location>
</feature>
<feature type="compositionally biased region" description="Basic residues" evidence="1">
    <location>
        <begin position="54"/>
        <end position="64"/>
    </location>
</feature>
<feature type="region of interest" description="Disordered" evidence="1">
    <location>
        <begin position="1"/>
        <end position="112"/>
    </location>
</feature>
<feature type="region of interest" description="Disordered" evidence="1">
    <location>
        <begin position="741"/>
        <end position="776"/>
    </location>
</feature>
<feature type="domain" description="J" evidence="2">
    <location>
        <begin position="1450"/>
        <end position="1535"/>
    </location>
</feature>
<feature type="region of interest" description="Disordered" evidence="1">
    <location>
        <begin position="1542"/>
        <end position="1586"/>
    </location>
</feature>
<dbReference type="InterPro" id="IPR011990">
    <property type="entry name" value="TPR-like_helical_dom_sf"/>
</dbReference>
<feature type="compositionally biased region" description="Gly residues" evidence="1">
    <location>
        <begin position="99"/>
        <end position="112"/>
    </location>
</feature>
<dbReference type="PANTHER" id="PTHR45181:SF4">
    <property type="entry name" value="HEAT SHOCK PROTEIN DNAJ WITH TETRATRICOPEPTIDE REPEAT-CONTAINING PROTEIN"/>
    <property type="match status" value="1"/>
</dbReference>
<dbReference type="PROSITE" id="PS50076">
    <property type="entry name" value="DNAJ_2"/>
    <property type="match status" value="1"/>
</dbReference>
<evidence type="ECO:0000259" key="2">
    <source>
        <dbReference type="PROSITE" id="PS50076"/>
    </source>
</evidence>
<feature type="compositionally biased region" description="Pro residues" evidence="1">
    <location>
        <begin position="1"/>
        <end position="12"/>
    </location>
</feature>
<gene>
    <name evidence="3" type="ORF">URODEC1_LOCUS8683</name>
</gene>
<dbReference type="SUPFAM" id="SSF46565">
    <property type="entry name" value="Chaperone J-domain"/>
    <property type="match status" value="1"/>
</dbReference>
<sequence length="1586" mass="170481">MPPAVAPDPPRQNPSGPELPAAAAAPMANPGLGLGLAPLGAEPTAGAPPPPSRRTPRLAKRRHPPASSRSRAPQPQAPAGTWNPFGGGGGGTDVPRQDGIGGFQSGNGGGVGVGKAQTGGFVFGAAPAVSQQPPEPAAPPSEAPFVFGSVRESLPRFEEVFSASSKLPDKMEKLNLRPPGEAGVSFNLGKDQKDGSSVFGVDISGFVSNSEVNVLPKKLTQLNLGRGAPLQGGRGDIASGVPKSFVFGGNGAGSFADSRNNAAPGAHSYAPTSVQATEAKAMPEKSTLFNIGDQEPSRGKGIRHNNVVPTAFTFGSTAASSYVDSTNNVAFDDNSSSSIAVNGLDDEGVLQEKITRLNIGSDIPLHDKKIDGGSHQPEAFTFGSGGAPGAVFGKETSSTSDRSSEFFSANSNASSSSSDFLSTANSNASNSANCTDNLPPEKTSDLSAGGGGMSQSMESDNADCPPEAVSRRNETRSSVSHSASIAMDDGSNFVNVANTNINICSSLHGAVDDVLPEMTKLNIGPGISSSRQDKTATQPPEVSVFGSNISSFSSAHAASTSFTSFQPNVSSQPKDDEGRNFIDENISKSTCSEANSNQGCGTSRFVFGRGSNATTPSKGAAQYALHDEIKKLNINREGPPLGCTKLNDSAAPEFLFQSKAEATTGFGAVPQPKQESHPFANLNHSSSFSTFENAMPAFSFGTMNSERETAPDDPCVVKQDLPGCSRESLFGLDSIKSAYRDKKEVHKSKRKNKRPTKLKQHAQVHHAASKETCTNGDLAGEYSPMDCSPYPAETEQVPAEGYVASDQSVHIGNGGISNWNSGCADDDLISSTEHLVIDADLPMFGNEDRVPNIDASESNFGSSFSSFEGDLSNASESSFTNVNICLNGEHKTGTTEACADGFRYNTNGQACDENTYRTLHDSGEAVAFQSSSSNFSGLNFSFGPSSSPHISASVQRRNTRRKLRTKGTPASKPSTTNSFAQPKSSQDTKGMRFFCETSRNEDSAKERATRDSSSSSAALEICETWRTSGNQAYANGHFATAEDYYTRGINSISNHGTSGDCSRALMLCYSNRAATRMSLGMMREALQDCLTATSIDPSFLKAKVRAANCYLALGDLEDASMSYMSCLDCNASSSDPKMFTEASDGLEKVKRVTEWVSQCKDLLEKRTSPEATTALKLISNALHISPHWDDLKEMKAEALLTLQRYEEVIQLCQESVNPAERKSVLFNANGEPKNSRVSEKAQFSGRYWRPYLICKSYFLSGKLDEALDLLKKHEQITPVKERMVQLHSDESSYQERFSLLSTTIRQLLSLKAAGNELFQAGRFSDAVEQYSAALACNSESRPFSAVCFCNRAAAYQALGQVTDAIADCSLAMVLDTNYPKAISRRATLYEMIRDYGQAANDIRKLILLLEKKVNVSGVSPKVFNKHSDLKQARARLSSIEDEVKKDIPLNLYLILGLEPSCSAADIKRAYRKAALRHHPDKAAQLLVRNENTDDGFWRDVVKEVYADADHLFKTIGEAYNVLSDPDKRQEYDFEEDIRKARKRVSKSRSVHRSPEQNNSNRGFNPRQWQSSRGSRSRWYGQSDDYW</sequence>
<dbReference type="Proteomes" id="UP001497457">
    <property type="component" value="Chromosome 11b"/>
</dbReference>
<dbReference type="SMART" id="SM00028">
    <property type="entry name" value="TPR"/>
    <property type="match status" value="6"/>
</dbReference>
<dbReference type="InterPro" id="IPR019734">
    <property type="entry name" value="TPR_rpt"/>
</dbReference>
<dbReference type="InterPro" id="IPR036869">
    <property type="entry name" value="J_dom_sf"/>
</dbReference>
<feature type="compositionally biased region" description="Low complexity" evidence="1">
    <location>
        <begin position="1566"/>
        <end position="1586"/>
    </location>
</feature>
<feature type="compositionally biased region" description="Low complexity" evidence="1">
    <location>
        <begin position="395"/>
        <end position="433"/>
    </location>
</feature>
<dbReference type="PROSITE" id="PS00636">
    <property type="entry name" value="DNAJ_1"/>
    <property type="match status" value="1"/>
</dbReference>
<feature type="compositionally biased region" description="Basic residues" evidence="1">
    <location>
        <begin position="1542"/>
        <end position="1551"/>
    </location>
</feature>
<feature type="region of interest" description="Disordered" evidence="1">
    <location>
        <begin position="945"/>
        <end position="991"/>
    </location>
</feature>
<reference evidence="4" key="1">
    <citation type="submission" date="2024-06" db="EMBL/GenBank/DDBJ databases">
        <authorList>
            <person name="Ryan C."/>
        </authorList>
    </citation>
    <scope>NUCLEOTIDE SEQUENCE [LARGE SCALE GENOMIC DNA]</scope>
</reference>
<dbReference type="Pfam" id="PF00226">
    <property type="entry name" value="DnaJ"/>
    <property type="match status" value="1"/>
</dbReference>
<proteinExistence type="predicted"/>
<dbReference type="CDD" id="cd06257">
    <property type="entry name" value="DnaJ"/>
    <property type="match status" value="1"/>
</dbReference>
<dbReference type="SMART" id="SM00271">
    <property type="entry name" value="DnaJ"/>
    <property type="match status" value="1"/>
</dbReference>
<dbReference type="SUPFAM" id="SSF48452">
    <property type="entry name" value="TPR-like"/>
    <property type="match status" value="2"/>
</dbReference>
<organism evidence="3 4">
    <name type="scientific">Urochloa decumbens</name>
    <dbReference type="NCBI Taxonomy" id="240449"/>
    <lineage>
        <taxon>Eukaryota</taxon>
        <taxon>Viridiplantae</taxon>
        <taxon>Streptophyta</taxon>
        <taxon>Embryophyta</taxon>
        <taxon>Tracheophyta</taxon>
        <taxon>Spermatophyta</taxon>
        <taxon>Magnoliopsida</taxon>
        <taxon>Liliopsida</taxon>
        <taxon>Poales</taxon>
        <taxon>Poaceae</taxon>
        <taxon>PACMAD clade</taxon>
        <taxon>Panicoideae</taxon>
        <taxon>Panicodae</taxon>
        <taxon>Paniceae</taxon>
        <taxon>Melinidinae</taxon>
        <taxon>Urochloa</taxon>
    </lineage>
</organism>
<dbReference type="InterPro" id="IPR001623">
    <property type="entry name" value="DnaJ_domain"/>
</dbReference>
<feature type="compositionally biased region" description="Polar residues" evidence="1">
    <location>
        <begin position="971"/>
        <end position="988"/>
    </location>
</feature>
<evidence type="ECO:0000313" key="3">
    <source>
        <dbReference type="EMBL" id="CAL4900410.1"/>
    </source>
</evidence>